<comment type="similarity">
    <text evidence="5">Belongs to the PINc/VapC protein family.</text>
</comment>
<evidence type="ECO:0000256" key="5">
    <source>
        <dbReference type="HAMAP-Rule" id="MF_00265"/>
    </source>
</evidence>
<keyword evidence="6" id="KW-1133">Transmembrane helix</keyword>
<dbReference type="PATRIC" id="fig|864069.3.peg.247"/>
<evidence type="ECO:0000259" key="7">
    <source>
        <dbReference type="Pfam" id="PF10130"/>
    </source>
</evidence>
<evidence type="ECO:0000256" key="3">
    <source>
        <dbReference type="ARBA" id="ARBA00022723"/>
    </source>
</evidence>
<dbReference type="InterPro" id="IPR029060">
    <property type="entry name" value="PIN-like_dom_sf"/>
</dbReference>
<comment type="function">
    <text evidence="5">Toxic component of a toxin-antitoxin (TA) system. An RNase.</text>
</comment>
<evidence type="ECO:0000313" key="8">
    <source>
        <dbReference type="EMBL" id="EIM31245.1"/>
    </source>
</evidence>
<dbReference type="GO" id="GO:0090729">
    <property type="term" value="F:toxin activity"/>
    <property type="evidence" value="ECO:0007669"/>
    <property type="project" value="UniProtKB-KW"/>
</dbReference>
<evidence type="ECO:0000256" key="4">
    <source>
        <dbReference type="ARBA" id="ARBA00022801"/>
    </source>
</evidence>
<feature type="binding site" evidence="5">
    <location>
        <position position="14"/>
    </location>
    <ligand>
        <name>Mg(2+)</name>
        <dbReference type="ChEBI" id="CHEBI:18420"/>
    </ligand>
</feature>
<dbReference type="RefSeq" id="WP_009488713.1">
    <property type="nucleotide sequence ID" value="NZ_CP141049.1"/>
</dbReference>
<dbReference type="Pfam" id="PF10130">
    <property type="entry name" value="PIN_2"/>
    <property type="match status" value="1"/>
</dbReference>
<keyword evidence="5" id="KW-0800">Toxin</keyword>
<reference evidence="8 9" key="1">
    <citation type="submission" date="2012-02" db="EMBL/GenBank/DDBJ databases">
        <title>Improved High-Quality Draft sequence of Microvirga sp. WSM3557.</title>
        <authorList>
            <consortium name="US DOE Joint Genome Institute"/>
            <person name="Lucas S."/>
            <person name="Han J."/>
            <person name="Lapidus A."/>
            <person name="Cheng J.-F."/>
            <person name="Goodwin L."/>
            <person name="Pitluck S."/>
            <person name="Peters L."/>
            <person name="Zhang X."/>
            <person name="Detter J.C."/>
            <person name="Han C."/>
            <person name="Tapia R."/>
            <person name="Land M."/>
            <person name="Hauser L."/>
            <person name="Kyrpides N."/>
            <person name="Ivanova N."/>
            <person name="Pagani I."/>
            <person name="Brau L."/>
            <person name="Yates R."/>
            <person name="O'Hara G."/>
            <person name="Rui T."/>
            <person name="Howieson J."/>
            <person name="Reeve W."/>
            <person name="Woyke T."/>
        </authorList>
    </citation>
    <scope>NUCLEOTIDE SEQUENCE [LARGE SCALE GENOMIC DNA]</scope>
    <source>
        <strain evidence="8 9">WSM3557</strain>
    </source>
</reference>
<keyword evidence="6" id="KW-0812">Transmembrane</keyword>
<name>I4Z4V3_9HYPH</name>
<keyword evidence="9" id="KW-1185">Reference proteome</keyword>
<keyword evidence="3 5" id="KW-0479">Metal-binding</keyword>
<dbReference type="InterPro" id="IPR022907">
    <property type="entry name" value="VapC_family"/>
</dbReference>
<organism evidence="8 9">
    <name type="scientific">Microvirga lotononidis</name>
    <dbReference type="NCBI Taxonomy" id="864069"/>
    <lineage>
        <taxon>Bacteria</taxon>
        <taxon>Pseudomonadati</taxon>
        <taxon>Pseudomonadota</taxon>
        <taxon>Alphaproteobacteria</taxon>
        <taxon>Hyphomicrobiales</taxon>
        <taxon>Methylobacteriaceae</taxon>
        <taxon>Microvirga</taxon>
    </lineage>
</organism>
<evidence type="ECO:0000256" key="2">
    <source>
        <dbReference type="ARBA" id="ARBA00022722"/>
    </source>
</evidence>
<dbReference type="InterPro" id="IPR002716">
    <property type="entry name" value="PIN_dom"/>
</dbReference>
<dbReference type="eggNOG" id="ENOG5033MBG">
    <property type="taxonomic scope" value="Bacteria"/>
</dbReference>
<evidence type="ECO:0000256" key="6">
    <source>
        <dbReference type="SAM" id="Phobius"/>
    </source>
</evidence>
<dbReference type="SUPFAM" id="SSF88723">
    <property type="entry name" value="PIN domain-like"/>
    <property type="match status" value="1"/>
</dbReference>
<feature type="domain" description="PIN" evidence="7">
    <location>
        <begin position="12"/>
        <end position="139"/>
    </location>
</feature>
<dbReference type="OrthoDB" id="68993at2"/>
<evidence type="ECO:0000256" key="1">
    <source>
        <dbReference type="ARBA" id="ARBA00022649"/>
    </source>
</evidence>
<dbReference type="HAMAP" id="MF_00265">
    <property type="entry name" value="VapC_Nob1"/>
    <property type="match status" value="1"/>
</dbReference>
<proteinExistence type="inferred from homology"/>
<dbReference type="EC" id="3.1.-.-" evidence="5"/>
<dbReference type="Proteomes" id="UP000003947">
    <property type="component" value="Unassembled WGS sequence"/>
</dbReference>
<keyword evidence="4 5" id="KW-0378">Hydrolase</keyword>
<dbReference type="EMBL" id="JH660633">
    <property type="protein sequence ID" value="EIM31245.1"/>
    <property type="molecule type" value="Genomic_DNA"/>
</dbReference>
<keyword evidence="1 5" id="KW-1277">Toxin-antitoxin system</keyword>
<dbReference type="STRING" id="864069.MicloDRAFT_00002350"/>
<keyword evidence="5" id="KW-0460">Magnesium</keyword>
<dbReference type="GO" id="GO:0016787">
    <property type="term" value="F:hydrolase activity"/>
    <property type="evidence" value="ECO:0007669"/>
    <property type="project" value="UniProtKB-KW"/>
</dbReference>
<dbReference type="CDD" id="cd09854">
    <property type="entry name" value="PIN_VapC-like"/>
    <property type="match status" value="1"/>
</dbReference>
<sequence length="143" mass="15128">MSRPRGVPAALVVDANILVAAVLGSMTGAHLDLISGRRSLLISEEAFDEAYRVIGHVRPSDLAVLESLLELVTIIAREDVADEDRTAAATALSNGPASRNGSVTDAHLLALAWTLDADVWSHDRDFAGTGWPSWSTANLLSAI</sequence>
<protein>
    <recommendedName>
        <fullName evidence="5">Ribonuclease VapC</fullName>
        <shortName evidence="5">RNase VapC</shortName>
        <ecNumber evidence="5">3.1.-.-</ecNumber>
    </recommendedName>
    <alternativeName>
        <fullName evidence="5">Toxin VapC</fullName>
    </alternativeName>
</protein>
<comment type="cofactor">
    <cofactor evidence="5">
        <name>Mg(2+)</name>
        <dbReference type="ChEBI" id="CHEBI:18420"/>
    </cofactor>
</comment>
<dbReference type="Gene3D" id="3.40.50.1010">
    <property type="entry name" value="5'-nuclease"/>
    <property type="match status" value="1"/>
</dbReference>
<gene>
    <name evidence="5" type="primary">vapC</name>
    <name evidence="8" type="ORF">MicloDRAFT_00002350</name>
</gene>
<keyword evidence="6" id="KW-0472">Membrane</keyword>
<dbReference type="GO" id="GO:0000287">
    <property type="term" value="F:magnesium ion binding"/>
    <property type="evidence" value="ECO:0007669"/>
    <property type="project" value="UniProtKB-UniRule"/>
</dbReference>
<feature type="transmembrane region" description="Helical" evidence="6">
    <location>
        <begin position="6"/>
        <end position="29"/>
    </location>
</feature>
<feature type="binding site" evidence="5">
    <location>
        <position position="105"/>
    </location>
    <ligand>
        <name>Mg(2+)</name>
        <dbReference type="ChEBI" id="CHEBI:18420"/>
    </ligand>
</feature>
<dbReference type="GO" id="GO:0004540">
    <property type="term" value="F:RNA nuclease activity"/>
    <property type="evidence" value="ECO:0007669"/>
    <property type="project" value="InterPro"/>
</dbReference>
<evidence type="ECO:0000313" key="9">
    <source>
        <dbReference type="Proteomes" id="UP000003947"/>
    </source>
</evidence>
<dbReference type="AlphaFoldDB" id="I4Z4V3"/>
<keyword evidence="2 5" id="KW-0540">Nuclease</keyword>
<dbReference type="HOGENOM" id="CLU_147223_1_0_5"/>
<accession>I4Z4V3</accession>